<evidence type="ECO:0000256" key="1">
    <source>
        <dbReference type="ARBA" id="ARBA00004643"/>
    </source>
</evidence>
<name>A0A3M2SB14_9HYPO</name>
<comment type="similarity">
    <text evidence="2">Belongs to the OST4 family.</text>
</comment>
<gene>
    <name evidence="10" type="ORF">CDV36_005591</name>
</gene>
<reference evidence="10 11" key="1">
    <citation type="submission" date="2017-06" db="EMBL/GenBank/DDBJ databases">
        <title>Comparative genomic analysis of Ambrosia Fusariam Clade fungi.</title>
        <authorList>
            <person name="Stajich J.E."/>
            <person name="Carrillo J."/>
            <person name="Kijimoto T."/>
            <person name="Eskalen A."/>
            <person name="O'Donnell K."/>
            <person name="Kasson M."/>
        </authorList>
    </citation>
    <scope>NUCLEOTIDE SEQUENCE [LARGE SCALE GENOMIC DNA]</scope>
    <source>
        <strain evidence="10">UCR3666</strain>
    </source>
</reference>
<dbReference type="PANTHER" id="PTHR48164">
    <property type="entry name" value="DOLICHYL-DIPHOSPHOOLIGOSACCHARIDE--PROTEIN GLYCOSYLTRANSFERASE SUBUNIT 4"/>
    <property type="match status" value="1"/>
</dbReference>
<evidence type="ECO:0000256" key="8">
    <source>
        <dbReference type="ARBA" id="ARBA00023136"/>
    </source>
</evidence>
<evidence type="ECO:0000256" key="9">
    <source>
        <dbReference type="SAM" id="Phobius"/>
    </source>
</evidence>
<proteinExistence type="inferred from homology"/>
<dbReference type="Proteomes" id="UP000277212">
    <property type="component" value="Unassembled WGS sequence"/>
</dbReference>
<comment type="subcellular location">
    <subcellularLocation>
        <location evidence="1">Endoplasmic reticulum membrane</location>
        <topology evidence="1">Single-pass type III membrane protein</topology>
    </subcellularLocation>
</comment>
<keyword evidence="4 9" id="KW-0812">Transmembrane</keyword>
<dbReference type="OrthoDB" id="2124077at2759"/>
<protein>
    <recommendedName>
        <fullName evidence="3">Dolichyl-diphosphooligosaccharide--protein glycosyltransferase subunit 4</fullName>
    </recommendedName>
</protein>
<keyword evidence="8 9" id="KW-0472">Membrane</keyword>
<sequence>MTKLPVPTVLSRLLDSTATMISDGDLYRLAIFLGSTSMILIVVYHFLEINAVKEVEAPKKGSSKQAAL</sequence>
<dbReference type="PANTHER" id="PTHR48164:SF1">
    <property type="entry name" value="DOLICHYL-DIPHOSPHOOLIGOSACCHARIDE--PROTEIN GLYCOSYLTRANSFERASE SUBUNIT 4"/>
    <property type="match status" value="1"/>
</dbReference>
<evidence type="ECO:0000313" key="10">
    <source>
        <dbReference type="EMBL" id="RMJ14743.1"/>
    </source>
</evidence>
<keyword evidence="11" id="KW-1185">Reference proteome</keyword>
<dbReference type="InterPro" id="IPR051307">
    <property type="entry name" value="OST4"/>
</dbReference>
<dbReference type="GO" id="GO:0008250">
    <property type="term" value="C:oligosaccharyltransferase complex"/>
    <property type="evidence" value="ECO:0007669"/>
    <property type="project" value="TreeGrafter"/>
</dbReference>
<dbReference type="InterPro" id="IPR036330">
    <property type="entry name" value="Ost4p_sf"/>
</dbReference>
<evidence type="ECO:0000256" key="6">
    <source>
        <dbReference type="ARBA" id="ARBA00022968"/>
    </source>
</evidence>
<dbReference type="GO" id="GO:0018279">
    <property type="term" value="P:protein N-linked glycosylation via asparagine"/>
    <property type="evidence" value="ECO:0007669"/>
    <property type="project" value="TreeGrafter"/>
</dbReference>
<evidence type="ECO:0000256" key="3">
    <source>
        <dbReference type="ARBA" id="ARBA00017662"/>
    </source>
</evidence>
<accession>A0A3M2SB14</accession>
<dbReference type="AlphaFoldDB" id="A0A3M2SB14"/>
<evidence type="ECO:0000256" key="4">
    <source>
        <dbReference type="ARBA" id="ARBA00022692"/>
    </source>
</evidence>
<evidence type="ECO:0000256" key="7">
    <source>
        <dbReference type="ARBA" id="ARBA00022989"/>
    </source>
</evidence>
<comment type="caution">
    <text evidence="10">The sequence shown here is derived from an EMBL/GenBank/DDBJ whole genome shotgun (WGS) entry which is preliminary data.</text>
</comment>
<organism evidence="10 11">
    <name type="scientific">Fusarium kuroshium</name>
    <dbReference type="NCBI Taxonomy" id="2010991"/>
    <lineage>
        <taxon>Eukaryota</taxon>
        <taxon>Fungi</taxon>
        <taxon>Dikarya</taxon>
        <taxon>Ascomycota</taxon>
        <taxon>Pezizomycotina</taxon>
        <taxon>Sordariomycetes</taxon>
        <taxon>Hypocreomycetidae</taxon>
        <taxon>Hypocreales</taxon>
        <taxon>Nectriaceae</taxon>
        <taxon>Fusarium</taxon>
        <taxon>Fusarium solani species complex</taxon>
    </lineage>
</organism>
<evidence type="ECO:0000256" key="5">
    <source>
        <dbReference type="ARBA" id="ARBA00022824"/>
    </source>
</evidence>
<dbReference type="EMBL" id="NKUJ01000078">
    <property type="protein sequence ID" value="RMJ14743.1"/>
    <property type="molecule type" value="Genomic_DNA"/>
</dbReference>
<evidence type="ECO:0000256" key="2">
    <source>
        <dbReference type="ARBA" id="ARBA00007685"/>
    </source>
</evidence>
<feature type="transmembrane region" description="Helical" evidence="9">
    <location>
        <begin position="26"/>
        <end position="47"/>
    </location>
</feature>
<keyword evidence="7 9" id="KW-1133">Transmembrane helix</keyword>
<evidence type="ECO:0000313" key="11">
    <source>
        <dbReference type="Proteomes" id="UP000277212"/>
    </source>
</evidence>
<keyword evidence="5" id="KW-0256">Endoplasmic reticulum</keyword>
<dbReference type="InterPro" id="IPR018943">
    <property type="entry name" value="Oligosaccaryltransferase"/>
</dbReference>
<keyword evidence="6" id="KW-0735">Signal-anchor</keyword>
<dbReference type="SUPFAM" id="SSF103464">
    <property type="entry name" value="Oligosaccharyltransferase subunit ost4p"/>
    <property type="match status" value="1"/>
</dbReference>
<dbReference type="Pfam" id="PF10215">
    <property type="entry name" value="Ost4"/>
    <property type="match status" value="1"/>
</dbReference>